<reference evidence="2 3" key="1">
    <citation type="submission" date="2016-10" db="EMBL/GenBank/DDBJ databases">
        <authorList>
            <person name="de Groot N.N."/>
        </authorList>
    </citation>
    <scope>NUCLEOTIDE SEQUENCE [LARGE SCALE GENOMIC DNA]</scope>
    <source>
        <strain evidence="2 3">DSM 381</strain>
    </source>
</reference>
<evidence type="ECO:0000313" key="3">
    <source>
        <dbReference type="Proteomes" id="UP000199579"/>
    </source>
</evidence>
<organism evidence="2 3">
    <name type="scientific">Azotobacter beijerinckii</name>
    <dbReference type="NCBI Taxonomy" id="170623"/>
    <lineage>
        <taxon>Bacteria</taxon>
        <taxon>Pseudomonadati</taxon>
        <taxon>Pseudomonadota</taxon>
        <taxon>Gammaproteobacteria</taxon>
        <taxon>Pseudomonadales</taxon>
        <taxon>Pseudomonadaceae</taxon>
        <taxon>Azotobacter</taxon>
    </lineage>
</organism>
<dbReference type="InterPro" id="IPR005569">
    <property type="entry name" value="Arc_DNA-bd_dom"/>
</dbReference>
<dbReference type="RefSeq" id="WP_090942620.1">
    <property type="nucleotide sequence ID" value="NZ_FOSX01000079.1"/>
</dbReference>
<dbReference type="Gene3D" id="1.10.1220.10">
    <property type="entry name" value="Met repressor-like"/>
    <property type="match status" value="1"/>
</dbReference>
<dbReference type="EMBL" id="FOSX01000079">
    <property type="protein sequence ID" value="SFL23860.1"/>
    <property type="molecule type" value="Genomic_DNA"/>
</dbReference>
<dbReference type="InterPro" id="IPR010985">
    <property type="entry name" value="Ribbon_hlx_hlx"/>
</dbReference>
<dbReference type="GO" id="GO:0006355">
    <property type="term" value="P:regulation of DNA-templated transcription"/>
    <property type="evidence" value="ECO:0007669"/>
    <property type="project" value="InterPro"/>
</dbReference>
<dbReference type="InterPro" id="IPR013321">
    <property type="entry name" value="Arc_rbn_hlx_hlx"/>
</dbReference>
<evidence type="ECO:0000259" key="1">
    <source>
        <dbReference type="Pfam" id="PF03869"/>
    </source>
</evidence>
<dbReference type="GO" id="GO:0003677">
    <property type="term" value="F:DNA binding"/>
    <property type="evidence" value="ECO:0007669"/>
    <property type="project" value="InterPro"/>
</dbReference>
<gene>
    <name evidence="2" type="ORF">SAMN04244574_03643</name>
</gene>
<name>A0A1I4G2X8_9GAMM</name>
<dbReference type="Proteomes" id="UP000199579">
    <property type="component" value="Unassembled WGS sequence"/>
</dbReference>
<dbReference type="Pfam" id="PF03869">
    <property type="entry name" value="Arc"/>
    <property type="match status" value="1"/>
</dbReference>
<protein>
    <submittedName>
        <fullName evidence="2">Arc-like DNA binding domain-containing protein</fullName>
    </submittedName>
</protein>
<sequence>MSQREAQMKIRLPDELKRWVAAQAKANCRSQSAEIVFRLEEAKRQQEAA</sequence>
<feature type="domain" description="Arc-like DNA binding" evidence="1">
    <location>
        <begin position="6"/>
        <end position="45"/>
    </location>
</feature>
<dbReference type="AlphaFoldDB" id="A0A1I4G2X8"/>
<accession>A0A1I4G2X8</accession>
<dbReference type="SUPFAM" id="SSF47598">
    <property type="entry name" value="Ribbon-helix-helix"/>
    <property type="match status" value="1"/>
</dbReference>
<evidence type="ECO:0000313" key="2">
    <source>
        <dbReference type="EMBL" id="SFL23860.1"/>
    </source>
</evidence>
<proteinExistence type="predicted"/>